<protein>
    <submittedName>
        <fullName evidence="2">Uncharacterized protein</fullName>
    </submittedName>
</protein>
<organism evidence="2 3">
    <name type="scientific">Alienimonas chondri</name>
    <dbReference type="NCBI Taxonomy" id="2681879"/>
    <lineage>
        <taxon>Bacteria</taxon>
        <taxon>Pseudomonadati</taxon>
        <taxon>Planctomycetota</taxon>
        <taxon>Planctomycetia</taxon>
        <taxon>Planctomycetales</taxon>
        <taxon>Planctomycetaceae</taxon>
        <taxon>Alienimonas</taxon>
    </lineage>
</organism>
<keyword evidence="1" id="KW-1133">Transmembrane helix</keyword>
<accession>A0ABX1VG87</accession>
<sequence>MPTLLTLACPKCAAPLPVPGGSGPGESGAGRAVRFLTCDHCNATVRLKRRRGTVTAKRVRRLGRRVEGLSRAVRRLRIEEKLHELDDRWNRRRATLIDGWDENGKPLSPNRGTAIFLTLVALSLIAWGLATSWLADRFPWSMALGGGALLLAFALPKWVQAERFHKGRERYRAERAALERRLSSEENADGRNEERIS</sequence>
<dbReference type="RefSeq" id="WP_171188855.1">
    <property type="nucleotide sequence ID" value="NZ_WTPX01000123.1"/>
</dbReference>
<feature type="transmembrane region" description="Helical" evidence="1">
    <location>
        <begin position="114"/>
        <end position="134"/>
    </location>
</feature>
<keyword evidence="1" id="KW-0812">Transmembrane</keyword>
<dbReference type="Proteomes" id="UP000609651">
    <property type="component" value="Unassembled WGS sequence"/>
</dbReference>
<gene>
    <name evidence="2" type="ORF">LzC2_32310</name>
</gene>
<evidence type="ECO:0000256" key="1">
    <source>
        <dbReference type="SAM" id="Phobius"/>
    </source>
</evidence>
<comment type="caution">
    <text evidence="2">The sequence shown here is derived from an EMBL/GenBank/DDBJ whole genome shotgun (WGS) entry which is preliminary data.</text>
</comment>
<name>A0ABX1VG87_9PLAN</name>
<keyword evidence="1" id="KW-0472">Membrane</keyword>
<evidence type="ECO:0000313" key="2">
    <source>
        <dbReference type="EMBL" id="NNJ27132.1"/>
    </source>
</evidence>
<keyword evidence="3" id="KW-1185">Reference proteome</keyword>
<proteinExistence type="predicted"/>
<dbReference type="EMBL" id="WTPX01000123">
    <property type="protein sequence ID" value="NNJ27132.1"/>
    <property type="molecule type" value="Genomic_DNA"/>
</dbReference>
<reference evidence="2 3" key="1">
    <citation type="journal article" date="2020" name="Syst. Appl. Microbiol.">
        <title>Alienimonas chondri sp. nov., a novel planctomycete isolated from the biofilm of the red alga Chondrus crispus.</title>
        <authorList>
            <person name="Vitorino I."/>
            <person name="Albuquerque L."/>
            <person name="Wiegand S."/>
            <person name="Kallscheuer N."/>
            <person name="da Costa M.S."/>
            <person name="Lobo-da-Cunha A."/>
            <person name="Jogler C."/>
            <person name="Lage O.M."/>
        </authorList>
    </citation>
    <scope>NUCLEOTIDE SEQUENCE [LARGE SCALE GENOMIC DNA]</scope>
    <source>
        <strain evidence="2 3">LzC2</strain>
    </source>
</reference>
<feature type="transmembrane region" description="Helical" evidence="1">
    <location>
        <begin position="140"/>
        <end position="159"/>
    </location>
</feature>
<evidence type="ECO:0000313" key="3">
    <source>
        <dbReference type="Proteomes" id="UP000609651"/>
    </source>
</evidence>